<dbReference type="PANTHER" id="PTHR10404:SF72">
    <property type="entry name" value="ZINC METALLOPROTEASE TRE2-RELATED"/>
    <property type="match status" value="1"/>
</dbReference>
<dbReference type="Gene3D" id="3.40.630.10">
    <property type="entry name" value="Zn peptidases"/>
    <property type="match status" value="1"/>
</dbReference>
<organism evidence="5 6">
    <name type="scientific">Pichia membranifaciens</name>
    <dbReference type="NCBI Taxonomy" id="4926"/>
    <lineage>
        <taxon>Eukaryota</taxon>
        <taxon>Fungi</taxon>
        <taxon>Dikarya</taxon>
        <taxon>Ascomycota</taxon>
        <taxon>Saccharomycotina</taxon>
        <taxon>Pichiomycetes</taxon>
        <taxon>Pichiales</taxon>
        <taxon>Pichiaceae</taxon>
        <taxon>Pichia</taxon>
    </lineage>
</organism>
<keyword evidence="2" id="KW-0812">Transmembrane</keyword>
<dbReference type="AlphaFoldDB" id="A0A1Q2YFA1"/>
<gene>
    <name evidence="5" type="ORF">PMKS-001702</name>
</gene>
<feature type="transmembrane region" description="Helical" evidence="2">
    <location>
        <begin position="142"/>
        <end position="160"/>
    </location>
</feature>
<accession>A0A1Q2YFA1</accession>
<name>A0A1Q2YFA1_9ASCO</name>
<evidence type="ECO:0000256" key="1">
    <source>
        <dbReference type="SAM" id="MobiDB-lite"/>
    </source>
</evidence>
<feature type="domain" description="PA" evidence="3">
    <location>
        <begin position="289"/>
        <end position="349"/>
    </location>
</feature>
<dbReference type="InterPro" id="IPR036757">
    <property type="entry name" value="TFR-like_dimer_dom_sf"/>
</dbReference>
<dbReference type="GO" id="GO:0004180">
    <property type="term" value="F:carboxypeptidase activity"/>
    <property type="evidence" value="ECO:0007669"/>
    <property type="project" value="TreeGrafter"/>
</dbReference>
<evidence type="ECO:0000259" key="3">
    <source>
        <dbReference type="Pfam" id="PF02225"/>
    </source>
</evidence>
<evidence type="ECO:0000313" key="6">
    <source>
        <dbReference type="Proteomes" id="UP000186136"/>
    </source>
</evidence>
<dbReference type="InterPro" id="IPR003137">
    <property type="entry name" value="PA_domain"/>
</dbReference>
<dbReference type="Gene3D" id="3.50.30.30">
    <property type="match status" value="1"/>
</dbReference>
<dbReference type="SUPFAM" id="SSF47672">
    <property type="entry name" value="Transferrin receptor-like dimerisation domain"/>
    <property type="match status" value="1"/>
</dbReference>
<dbReference type="Pfam" id="PF02225">
    <property type="entry name" value="PA"/>
    <property type="match status" value="1"/>
</dbReference>
<dbReference type="InterPro" id="IPR046450">
    <property type="entry name" value="PA_dom_sf"/>
</dbReference>
<dbReference type="InterPro" id="IPR039373">
    <property type="entry name" value="Peptidase_M28B"/>
</dbReference>
<dbReference type="PANTHER" id="PTHR10404">
    <property type="entry name" value="N-ACETYLATED-ALPHA-LINKED ACIDIC DIPEPTIDASE"/>
    <property type="match status" value="1"/>
</dbReference>
<evidence type="ECO:0000313" key="5">
    <source>
        <dbReference type="EMBL" id="GAV28232.1"/>
    </source>
</evidence>
<feature type="compositionally biased region" description="Acidic residues" evidence="1">
    <location>
        <begin position="65"/>
        <end position="81"/>
    </location>
</feature>
<evidence type="ECO:0000259" key="4">
    <source>
        <dbReference type="Pfam" id="PF04253"/>
    </source>
</evidence>
<dbReference type="Gene3D" id="1.20.930.40">
    <property type="entry name" value="Transferrin receptor-like, dimerisation domain"/>
    <property type="match status" value="1"/>
</dbReference>
<keyword evidence="6" id="KW-1185">Reference proteome</keyword>
<dbReference type="OrthoDB" id="5841748at2759"/>
<dbReference type="EMBL" id="BDGI01000062">
    <property type="protein sequence ID" value="GAV28232.1"/>
    <property type="molecule type" value="Genomic_DNA"/>
</dbReference>
<feature type="domain" description="Transferrin receptor-like dimerisation" evidence="4">
    <location>
        <begin position="731"/>
        <end position="864"/>
    </location>
</feature>
<dbReference type="SUPFAM" id="SSF52025">
    <property type="entry name" value="PA domain"/>
    <property type="match status" value="1"/>
</dbReference>
<dbReference type="SUPFAM" id="SSF53187">
    <property type="entry name" value="Zn-dependent exopeptidases"/>
    <property type="match status" value="1"/>
</dbReference>
<proteinExistence type="predicted"/>
<feature type="compositionally biased region" description="Low complexity" evidence="1">
    <location>
        <begin position="8"/>
        <end position="34"/>
    </location>
</feature>
<dbReference type="Pfam" id="PF04253">
    <property type="entry name" value="TFR_dimer"/>
    <property type="match status" value="1"/>
</dbReference>
<keyword evidence="2" id="KW-0472">Membrane</keyword>
<evidence type="ECO:0000256" key="2">
    <source>
        <dbReference type="SAM" id="Phobius"/>
    </source>
</evidence>
<reference evidence="5 6" key="1">
    <citation type="submission" date="2016-08" db="EMBL/GenBank/DDBJ databases">
        <title>Whole genome shotgun sequence of Pichia membranifaciens KS47-1.</title>
        <authorList>
            <person name="Konishi M."/>
            <person name="Ishida M."/>
            <person name="Arakawa T."/>
            <person name="Kato Y."/>
            <person name="Horiuchi J."/>
        </authorList>
    </citation>
    <scope>NUCLEOTIDE SEQUENCE [LARGE SCALE GENOMIC DNA]</scope>
    <source>
        <strain evidence="5 6">KS47-1</strain>
    </source>
</reference>
<sequence>MPSNNYKSLPTSGTSVGSPSSSQEQSIQNEQHISTHNESCAGLDTSSGPGPAELPDLPPAYEPSPFEEFEIDDSNTADDGTDMVSSRNFRSKAEMLAQSFSRCIVQPINNALDPIYQLYCYSNAKFEYYVSKMGNPLIVKRILYIIVIAGILYFASLSGLNADGVVGSHSDFTNPSKLQEFIDLSVDPKRLEENLEYLSSMPHMSGTAGDLALANYFAQLVKQSQLDINPDIIYETYTNYPLDPKVQLLNGEKVILDCDLKENIEDGVETNDFYKLAFNPGSRDMTSRGKLVYANYGTLADYNLLKEKSVEVKGSILLIKYGGIYAAHKKLRYAQEQGAVGVLFISDPELDQYYNMESIQREPVSFVDLFPGNILGYGNSAASFIDNDGDLNQKLNDSKVAPSIPSLPIKWKDFITIMSNLSNQGARVEEWDIKINDIIIPIWTGKNHEVLLQNSLTQRPYKESWNIFGKLQGSEQDTFAIIIGASRDTLCYGAIENSGSAILLELMNIFSEMSSSLVWRPLRTIYFASFTGSKYNLAGVTNFAVKNSDFFRRDVYAYIDLDDIIQGNDLEISSDPLFESLVKQAVYNLMKSNATDSHVNVENLKDVDYSINPISNSVPLIQHHNVAAISVKLTESNNNASGDKLGKNFNIAHYPKNSCFDNFQNFKENLIDPDMSKHVFMTKLISSIVVKLVDTPILPYNVREMFDTLSENIGEVKRYVSGFSQDGSSMLDFSELEEMMGKMTVIAEQHEAFVSTWADICDDGFGSEPNLLSVNRWDWNSKLLIMTKVMIELDATYGSPFNYNVFYGREKEPENRNLATSDGDTDYKQTLPGVWDALDDGRWDVAQKQLNDITEMLDRCMNLFQY</sequence>
<dbReference type="Proteomes" id="UP000186136">
    <property type="component" value="Unassembled WGS sequence"/>
</dbReference>
<comment type="caution">
    <text evidence="5">The sequence shown here is derived from an EMBL/GenBank/DDBJ whole genome shotgun (WGS) entry which is preliminary data.</text>
</comment>
<feature type="region of interest" description="Disordered" evidence="1">
    <location>
        <begin position="1"/>
        <end position="83"/>
    </location>
</feature>
<keyword evidence="2" id="KW-1133">Transmembrane helix</keyword>
<evidence type="ECO:0008006" key="7">
    <source>
        <dbReference type="Google" id="ProtNLM"/>
    </source>
</evidence>
<dbReference type="InterPro" id="IPR007365">
    <property type="entry name" value="TFR-like_dimer_dom"/>
</dbReference>
<protein>
    <recommendedName>
        <fullName evidence="7">Transferrin receptor-like dimerisation domain-containing protein</fullName>
    </recommendedName>
</protein>